<sequence>MRDGVLKAVVVGDVSLDSVVANIKSIHPTPSSFGMLIDNGGRVIAHPDRKLTFKPVADIAPDFDKVTDAPFALANPPAEVTVNDKRKLIRAQSVPGTDWHVVIALDKSEATAGMRSLLTASLLSLTVVIASLIVGAITTTAFRRLRQVCHAMAAVASLWTTSKCNVGGTSWSAGAGCREYNLTRLRPHGEWAPDTFLFRHHSFISSYPRRKQNDLLWHAHKKRQRH</sequence>
<dbReference type="AlphaFoldDB" id="A0A1N7SHE7"/>
<keyword evidence="1" id="KW-0472">Membrane</keyword>
<evidence type="ECO:0000313" key="2">
    <source>
        <dbReference type="EMBL" id="SIT46831.1"/>
    </source>
</evidence>
<gene>
    <name evidence="2" type="ORF">BN2475_700005</name>
</gene>
<evidence type="ECO:0000256" key="1">
    <source>
        <dbReference type="SAM" id="Phobius"/>
    </source>
</evidence>
<accession>A0A1N7SHE7</accession>
<dbReference type="STRING" id="1247936.BN2475_700005"/>
<protein>
    <recommendedName>
        <fullName evidence="4">Cache domain-containing protein</fullName>
    </recommendedName>
</protein>
<feature type="transmembrane region" description="Helical" evidence="1">
    <location>
        <begin position="117"/>
        <end position="142"/>
    </location>
</feature>
<organism evidence="2 3">
    <name type="scientific">Paraburkholderia ribeironis</name>
    <dbReference type="NCBI Taxonomy" id="1247936"/>
    <lineage>
        <taxon>Bacteria</taxon>
        <taxon>Pseudomonadati</taxon>
        <taxon>Pseudomonadota</taxon>
        <taxon>Betaproteobacteria</taxon>
        <taxon>Burkholderiales</taxon>
        <taxon>Burkholderiaceae</taxon>
        <taxon>Paraburkholderia</taxon>
    </lineage>
</organism>
<evidence type="ECO:0008006" key="4">
    <source>
        <dbReference type="Google" id="ProtNLM"/>
    </source>
</evidence>
<keyword evidence="1" id="KW-1133">Transmembrane helix</keyword>
<keyword evidence="3" id="KW-1185">Reference proteome</keyword>
<dbReference type="EMBL" id="CYGX02000070">
    <property type="protein sequence ID" value="SIT46831.1"/>
    <property type="molecule type" value="Genomic_DNA"/>
</dbReference>
<dbReference type="CDD" id="cd12912">
    <property type="entry name" value="PDC2_MCP_like"/>
    <property type="match status" value="1"/>
</dbReference>
<dbReference type="Gene3D" id="3.30.450.20">
    <property type="entry name" value="PAS domain"/>
    <property type="match status" value="1"/>
</dbReference>
<keyword evidence="1" id="KW-0812">Transmembrane</keyword>
<reference evidence="2 3" key="1">
    <citation type="submission" date="2016-12" db="EMBL/GenBank/DDBJ databases">
        <authorList>
            <person name="Song W.-J."/>
            <person name="Kurnit D.M."/>
        </authorList>
    </citation>
    <scope>NUCLEOTIDE SEQUENCE [LARGE SCALE GENOMIC DNA]</scope>
    <source>
        <strain evidence="2 3">STM7296</strain>
    </source>
</reference>
<proteinExistence type="predicted"/>
<evidence type="ECO:0000313" key="3">
    <source>
        <dbReference type="Proteomes" id="UP000187012"/>
    </source>
</evidence>
<dbReference type="Proteomes" id="UP000187012">
    <property type="component" value="Unassembled WGS sequence"/>
</dbReference>
<name>A0A1N7SHE7_9BURK</name>